<dbReference type="PANTHER" id="PTHR37953:SF1">
    <property type="entry name" value="UPF0127 PROTEIN MJ1496"/>
    <property type="match status" value="1"/>
</dbReference>
<dbReference type="Proteomes" id="UP000269301">
    <property type="component" value="Unassembled WGS sequence"/>
</dbReference>
<gene>
    <name evidence="1" type="ORF">D8M06_10840</name>
</gene>
<dbReference type="AlphaFoldDB" id="A0A495A4R8"/>
<organism evidence="1 2">
    <name type="scientific">Oceanobacillus halophilus</name>
    <dbReference type="NCBI Taxonomy" id="930130"/>
    <lineage>
        <taxon>Bacteria</taxon>
        <taxon>Bacillati</taxon>
        <taxon>Bacillota</taxon>
        <taxon>Bacilli</taxon>
        <taxon>Bacillales</taxon>
        <taxon>Bacillaceae</taxon>
        <taxon>Oceanobacillus</taxon>
    </lineage>
</organism>
<dbReference type="Pfam" id="PF02643">
    <property type="entry name" value="DUF192"/>
    <property type="match status" value="1"/>
</dbReference>
<reference evidence="1 2" key="1">
    <citation type="journal article" date="2016" name="Int. J. Syst. Evol. Microbiol.">
        <title>Oceanobacillus halophilus sp. nov., a novel moderately halophilic bacterium from a hypersaline lake.</title>
        <authorList>
            <person name="Amoozegar M.A."/>
            <person name="Bagheri M."/>
            <person name="Makhdoumi A."/>
            <person name="Nikou M.M."/>
            <person name="Fazeli S.A.S."/>
            <person name="Schumann P."/>
            <person name="Sproer C."/>
            <person name="Sanchez-Porro C."/>
            <person name="Ventosa A."/>
        </authorList>
    </citation>
    <scope>NUCLEOTIDE SEQUENCE [LARGE SCALE GENOMIC DNA]</scope>
    <source>
        <strain evidence="1 2">DSM 23996</strain>
    </source>
</reference>
<name>A0A495A4R8_9BACI</name>
<evidence type="ECO:0000313" key="1">
    <source>
        <dbReference type="EMBL" id="RKQ33297.1"/>
    </source>
</evidence>
<dbReference type="OrthoDB" id="9813379at2"/>
<sequence length="114" mass="12665">MQLINVNTDQMIADDVKSAYTFMSRFKGLMMKKSIAENAGLHISPCSSIHTFFMKFSIDIIYLNQNNEIVGIEESLEPGKIGKRFADAKSVIELPAGTHKRTSTVIGQKVALQD</sequence>
<protein>
    <submittedName>
        <fullName evidence="1">DUF192 domain-containing protein</fullName>
    </submittedName>
</protein>
<dbReference type="Gene3D" id="2.60.120.1140">
    <property type="entry name" value="Protein of unknown function DUF192"/>
    <property type="match status" value="1"/>
</dbReference>
<accession>A0A495A4R8</accession>
<comment type="caution">
    <text evidence="1">The sequence shown here is derived from an EMBL/GenBank/DDBJ whole genome shotgun (WGS) entry which is preliminary data.</text>
</comment>
<dbReference type="EMBL" id="RBZP01000007">
    <property type="protein sequence ID" value="RKQ33297.1"/>
    <property type="molecule type" value="Genomic_DNA"/>
</dbReference>
<dbReference type="InterPro" id="IPR038695">
    <property type="entry name" value="Saro_0823-like_sf"/>
</dbReference>
<dbReference type="InterPro" id="IPR003795">
    <property type="entry name" value="DUF192"/>
</dbReference>
<dbReference type="PANTHER" id="PTHR37953">
    <property type="entry name" value="UPF0127 PROTEIN MJ1496"/>
    <property type="match status" value="1"/>
</dbReference>
<keyword evidence="2" id="KW-1185">Reference proteome</keyword>
<evidence type="ECO:0000313" key="2">
    <source>
        <dbReference type="Proteomes" id="UP000269301"/>
    </source>
</evidence>
<proteinExistence type="predicted"/>